<name>A0A9D2N765_9FIRM</name>
<sequence length="102" mass="11858">MEAGTKVKKNLIEYLLKEKAKHKGKWLTWDAVNEYRRRAQNLKKSSGEITKDLRLLILELMDEYGVTEIEAINIVNGYNTADYVQKYTLMQKAGFVFISIDL</sequence>
<reference evidence="1" key="2">
    <citation type="submission" date="2021-04" db="EMBL/GenBank/DDBJ databases">
        <authorList>
            <person name="Gilroy R."/>
        </authorList>
    </citation>
    <scope>NUCLEOTIDE SEQUENCE</scope>
    <source>
        <strain evidence="1">ChiSxjej6B18-287</strain>
    </source>
</reference>
<dbReference type="Proteomes" id="UP000823893">
    <property type="component" value="Unassembled WGS sequence"/>
</dbReference>
<proteinExistence type="predicted"/>
<organism evidence="1 2">
    <name type="scientific">Candidatus Blautia merdigallinarum</name>
    <dbReference type="NCBI Taxonomy" id="2838495"/>
    <lineage>
        <taxon>Bacteria</taxon>
        <taxon>Bacillati</taxon>
        <taxon>Bacillota</taxon>
        <taxon>Clostridia</taxon>
        <taxon>Lachnospirales</taxon>
        <taxon>Lachnospiraceae</taxon>
        <taxon>Blautia</taxon>
    </lineage>
</organism>
<evidence type="ECO:0000313" key="1">
    <source>
        <dbReference type="EMBL" id="HJC11404.1"/>
    </source>
</evidence>
<comment type="caution">
    <text evidence="1">The sequence shown here is derived from an EMBL/GenBank/DDBJ whole genome shotgun (WGS) entry which is preliminary data.</text>
</comment>
<gene>
    <name evidence="1" type="ORF">H9935_11470</name>
</gene>
<reference evidence="1" key="1">
    <citation type="journal article" date="2021" name="PeerJ">
        <title>Extensive microbial diversity within the chicken gut microbiome revealed by metagenomics and culture.</title>
        <authorList>
            <person name="Gilroy R."/>
            <person name="Ravi A."/>
            <person name="Getino M."/>
            <person name="Pursley I."/>
            <person name="Horton D.L."/>
            <person name="Alikhan N.F."/>
            <person name="Baker D."/>
            <person name="Gharbi K."/>
            <person name="Hall N."/>
            <person name="Watson M."/>
            <person name="Adriaenssens E.M."/>
            <person name="Foster-Nyarko E."/>
            <person name="Jarju S."/>
            <person name="Secka A."/>
            <person name="Antonio M."/>
            <person name="Oren A."/>
            <person name="Chaudhuri R.R."/>
            <person name="La Ragione R."/>
            <person name="Hildebrand F."/>
            <person name="Pallen M.J."/>
        </authorList>
    </citation>
    <scope>NUCLEOTIDE SEQUENCE</scope>
    <source>
        <strain evidence="1">ChiSxjej6B18-287</strain>
    </source>
</reference>
<accession>A0A9D2N765</accession>
<protein>
    <submittedName>
        <fullName evidence="1">Uncharacterized protein</fullName>
    </submittedName>
</protein>
<evidence type="ECO:0000313" key="2">
    <source>
        <dbReference type="Proteomes" id="UP000823893"/>
    </source>
</evidence>
<dbReference type="AlphaFoldDB" id="A0A9D2N765"/>
<dbReference type="EMBL" id="DWWV01000151">
    <property type="protein sequence ID" value="HJC11404.1"/>
    <property type="molecule type" value="Genomic_DNA"/>
</dbReference>